<reference evidence="2 3" key="1">
    <citation type="submission" date="2022-10" db="EMBL/GenBank/DDBJ databases">
        <title>Comparative genomic study of S. anginosus.</title>
        <authorList>
            <person name="Prasad A."/>
            <person name="Ene A."/>
            <person name="Jablonska S."/>
            <person name="Du J."/>
            <person name="Wolfe A.J."/>
            <person name="Putonti C."/>
        </authorList>
    </citation>
    <scope>NUCLEOTIDE SEQUENCE [LARGE SCALE GENOMIC DNA]</scope>
    <source>
        <strain evidence="2 3">UMB1339</strain>
    </source>
</reference>
<dbReference type="InterPro" id="IPR029058">
    <property type="entry name" value="AB_hydrolase_fold"/>
</dbReference>
<dbReference type="RefSeq" id="WP_059220865.1">
    <property type="nucleotide sequence ID" value="NZ_CP069892.1"/>
</dbReference>
<dbReference type="GO" id="GO:0016787">
    <property type="term" value="F:hydrolase activity"/>
    <property type="evidence" value="ECO:0007669"/>
    <property type="project" value="UniProtKB-KW"/>
</dbReference>
<dbReference type="PANTHER" id="PTHR43798:SF33">
    <property type="entry name" value="HYDROLASE, PUTATIVE (AFU_ORTHOLOGUE AFUA_2G14860)-RELATED"/>
    <property type="match status" value="1"/>
</dbReference>
<accession>A0ABD4U439</accession>
<organism evidence="2 3">
    <name type="scientific">Streptococcus anginosus</name>
    <dbReference type="NCBI Taxonomy" id="1328"/>
    <lineage>
        <taxon>Bacteria</taxon>
        <taxon>Bacillati</taxon>
        <taxon>Bacillota</taxon>
        <taxon>Bacilli</taxon>
        <taxon>Lactobacillales</taxon>
        <taxon>Streptococcaceae</taxon>
        <taxon>Streptococcus</taxon>
        <taxon>Streptococcus anginosus group</taxon>
    </lineage>
</organism>
<proteinExistence type="predicted"/>
<feature type="domain" description="AB hydrolase-1" evidence="1">
    <location>
        <begin position="14"/>
        <end position="146"/>
    </location>
</feature>
<dbReference type="SUPFAM" id="SSF53474">
    <property type="entry name" value="alpha/beta-Hydrolases"/>
    <property type="match status" value="1"/>
</dbReference>
<protein>
    <submittedName>
        <fullName evidence="2">Alpha/beta hydrolase</fullName>
    </submittedName>
</protein>
<dbReference type="InterPro" id="IPR050266">
    <property type="entry name" value="AB_hydrolase_sf"/>
</dbReference>
<dbReference type="InterPro" id="IPR000073">
    <property type="entry name" value="AB_hydrolase_1"/>
</dbReference>
<gene>
    <name evidence="2" type="ORF">OJ589_06910</name>
</gene>
<dbReference type="Pfam" id="PF12697">
    <property type="entry name" value="Abhydrolase_6"/>
    <property type="match status" value="1"/>
</dbReference>
<dbReference type="Gene3D" id="3.40.50.1820">
    <property type="entry name" value="alpha/beta hydrolase"/>
    <property type="match status" value="1"/>
</dbReference>
<comment type="caution">
    <text evidence="2">The sequence shown here is derived from an EMBL/GenBank/DDBJ whole genome shotgun (WGS) entry which is preliminary data.</text>
</comment>
<name>A0ABD4U439_STRAP</name>
<evidence type="ECO:0000259" key="1">
    <source>
        <dbReference type="Pfam" id="PF12697"/>
    </source>
</evidence>
<sequence length="246" mass="28227">MKYKEYGLKNKDIIILLHGGGLSWWNYIDEIGLLEDEFHIVIPILDGHSDSDTNFISIENNASEIINFINENYNGKVKLIGGLSLGGQVLLEILSRNPNICEYAVIESALVIPMKFTYKMIEPIFNLTYGLTKKSWFSKLQFKNLKIKNSLYDLYYEDTCKISKNNLIAFMKSNSSYELKDTLSRTRAKVLILVGSKERSIMKKSAVKIAELIPNSELEILQGYYHGDISINHADDYVERVKRLVR</sequence>
<evidence type="ECO:0000313" key="2">
    <source>
        <dbReference type="EMBL" id="MCW1076873.1"/>
    </source>
</evidence>
<dbReference type="EMBL" id="JAPAIP010000022">
    <property type="protein sequence ID" value="MCW1076873.1"/>
    <property type="molecule type" value="Genomic_DNA"/>
</dbReference>
<keyword evidence="2" id="KW-0378">Hydrolase</keyword>
<dbReference type="Proteomes" id="UP001208682">
    <property type="component" value="Unassembled WGS sequence"/>
</dbReference>
<dbReference type="AlphaFoldDB" id="A0ABD4U439"/>
<dbReference type="PANTHER" id="PTHR43798">
    <property type="entry name" value="MONOACYLGLYCEROL LIPASE"/>
    <property type="match status" value="1"/>
</dbReference>
<evidence type="ECO:0000313" key="3">
    <source>
        <dbReference type="Proteomes" id="UP001208682"/>
    </source>
</evidence>